<keyword evidence="8" id="KW-1185">Reference proteome</keyword>
<organism evidence="8 9">
    <name type="scientific">Acanthaster planci</name>
    <name type="common">Crown-of-thorns starfish</name>
    <dbReference type="NCBI Taxonomy" id="133434"/>
    <lineage>
        <taxon>Eukaryota</taxon>
        <taxon>Metazoa</taxon>
        <taxon>Echinodermata</taxon>
        <taxon>Eleutherozoa</taxon>
        <taxon>Asterozoa</taxon>
        <taxon>Asteroidea</taxon>
        <taxon>Valvatacea</taxon>
        <taxon>Valvatida</taxon>
        <taxon>Acanthasteridae</taxon>
        <taxon>Acanthaster</taxon>
    </lineage>
</organism>
<dbReference type="GO" id="GO:0012506">
    <property type="term" value="C:vesicle membrane"/>
    <property type="evidence" value="ECO:0007669"/>
    <property type="project" value="TreeGrafter"/>
</dbReference>
<evidence type="ECO:0000256" key="4">
    <source>
        <dbReference type="ARBA" id="ARBA00023216"/>
    </source>
</evidence>
<dbReference type="RefSeq" id="XP_022089596.1">
    <property type="nucleotide sequence ID" value="XM_022233904.1"/>
</dbReference>
<dbReference type="FunFam" id="1.10.220.10:FF:000001">
    <property type="entry name" value="Annexin"/>
    <property type="match status" value="1"/>
</dbReference>
<sequence>MSHPALQLGILLIIVSCEATVTPASDFNKDLDAQVLLKILQDPQGTNTQGIVNVLGKRSNAQRQRIIVRYKRAYNRNLVKDLKTKLSGNFKKTILALMNLPALYQAKCIIRAMKGAGADIDALIEIIATKSSQEILALKVAYNSETGTPLTTELVGETTGDLRRLLLGLSTVMRDGSSEVDGAEVSRDANSLLEAAVNSPSIDEVVFQRIFVSRSKQHLLAVFREYQQLAGISIEKTIEHEMVGYLRSAYLTIVAFLQNPHQYFADQLHKAMSGEETDEEQLIRIIVTRSEVDLTQIKEAYADSHGKPLASTIKSHTSGDFCRILIALVGE</sequence>
<evidence type="ECO:0000256" key="7">
    <source>
        <dbReference type="SAM" id="SignalP"/>
    </source>
</evidence>
<feature type="signal peptide" evidence="7">
    <location>
        <begin position="1"/>
        <end position="19"/>
    </location>
</feature>
<dbReference type="Pfam" id="PF00191">
    <property type="entry name" value="Annexin"/>
    <property type="match status" value="4"/>
</dbReference>
<evidence type="ECO:0000256" key="3">
    <source>
        <dbReference type="ARBA" id="ARBA00022837"/>
    </source>
</evidence>
<dbReference type="PANTHER" id="PTHR10502">
    <property type="entry name" value="ANNEXIN"/>
    <property type="match status" value="1"/>
</dbReference>
<dbReference type="GO" id="GO:0005737">
    <property type="term" value="C:cytoplasm"/>
    <property type="evidence" value="ECO:0007669"/>
    <property type="project" value="TreeGrafter"/>
</dbReference>
<dbReference type="SUPFAM" id="SSF47874">
    <property type="entry name" value="Annexin"/>
    <property type="match status" value="1"/>
</dbReference>
<dbReference type="AlphaFoldDB" id="A0A8B7YD61"/>
<dbReference type="SMART" id="SM00335">
    <property type="entry name" value="ANX"/>
    <property type="match status" value="4"/>
</dbReference>
<evidence type="ECO:0000313" key="10">
    <source>
        <dbReference type="RefSeq" id="XP_022089597.1"/>
    </source>
</evidence>
<dbReference type="PROSITE" id="PS00223">
    <property type="entry name" value="ANNEXIN_1"/>
    <property type="match status" value="1"/>
</dbReference>
<evidence type="ECO:0000256" key="6">
    <source>
        <dbReference type="RuleBase" id="RU003540"/>
    </source>
</evidence>
<dbReference type="InterPro" id="IPR037104">
    <property type="entry name" value="Annexin_sf"/>
</dbReference>
<protein>
    <recommendedName>
        <fullName evidence="6">Annexin</fullName>
    </recommendedName>
</protein>
<keyword evidence="2 6" id="KW-0677">Repeat</keyword>
<dbReference type="GO" id="GO:0005634">
    <property type="term" value="C:nucleus"/>
    <property type="evidence" value="ECO:0007669"/>
    <property type="project" value="TreeGrafter"/>
</dbReference>
<comment type="similarity">
    <text evidence="1 6">Belongs to the annexin family.</text>
</comment>
<feature type="chain" id="PRO_5044665549" description="Annexin" evidence="7">
    <location>
        <begin position="20"/>
        <end position="331"/>
    </location>
</feature>
<keyword evidence="4 6" id="KW-0041">Annexin</keyword>
<evidence type="ECO:0000256" key="2">
    <source>
        <dbReference type="ARBA" id="ARBA00022737"/>
    </source>
</evidence>
<dbReference type="OMA" id="HIMEMIS"/>
<dbReference type="PANTHER" id="PTHR10502:SF102">
    <property type="entry name" value="ANNEXIN B11"/>
    <property type="match status" value="1"/>
</dbReference>
<dbReference type="GO" id="GO:0001786">
    <property type="term" value="F:phosphatidylserine binding"/>
    <property type="evidence" value="ECO:0007669"/>
    <property type="project" value="TreeGrafter"/>
</dbReference>
<evidence type="ECO:0000256" key="1">
    <source>
        <dbReference type="ARBA" id="ARBA00007831"/>
    </source>
</evidence>
<evidence type="ECO:0000313" key="8">
    <source>
        <dbReference type="Proteomes" id="UP000694845"/>
    </source>
</evidence>
<keyword evidence="7" id="KW-0732">Signal</keyword>
<dbReference type="GO" id="GO:0005544">
    <property type="term" value="F:calcium-dependent phospholipid binding"/>
    <property type="evidence" value="ECO:0007669"/>
    <property type="project" value="UniProtKB-KW"/>
</dbReference>
<dbReference type="FunFam" id="1.10.220.10:FF:000002">
    <property type="entry name" value="Annexin"/>
    <property type="match status" value="1"/>
</dbReference>
<dbReference type="OrthoDB" id="37886at2759"/>
<dbReference type="InterPro" id="IPR001464">
    <property type="entry name" value="Annexin"/>
</dbReference>
<gene>
    <name evidence="9 10" type="primary">LOC110978701</name>
</gene>
<dbReference type="GO" id="GO:0005509">
    <property type="term" value="F:calcium ion binding"/>
    <property type="evidence" value="ECO:0007669"/>
    <property type="project" value="InterPro"/>
</dbReference>
<dbReference type="InterPro" id="IPR018502">
    <property type="entry name" value="Annexin_repeat"/>
</dbReference>
<accession>A0A8B7YD61</accession>
<comment type="domain">
    <text evidence="6">A pair of annexin repeats may form one binding site for calcium and phospholipid.</text>
</comment>
<dbReference type="GO" id="GO:0005886">
    <property type="term" value="C:plasma membrane"/>
    <property type="evidence" value="ECO:0007669"/>
    <property type="project" value="TreeGrafter"/>
</dbReference>
<evidence type="ECO:0000256" key="5">
    <source>
        <dbReference type="ARBA" id="ARBA00023302"/>
    </source>
</evidence>
<dbReference type="Gene3D" id="1.10.220.10">
    <property type="entry name" value="Annexin"/>
    <property type="match status" value="4"/>
</dbReference>
<dbReference type="PRINTS" id="PR00196">
    <property type="entry name" value="ANNEXIN"/>
</dbReference>
<dbReference type="GeneID" id="110978701"/>
<dbReference type="Proteomes" id="UP000694845">
    <property type="component" value="Unplaced"/>
</dbReference>
<reference evidence="9 10" key="1">
    <citation type="submission" date="2025-04" db="UniProtKB">
        <authorList>
            <consortium name="RefSeq"/>
        </authorList>
    </citation>
    <scope>IDENTIFICATION</scope>
</reference>
<dbReference type="RefSeq" id="XP_022089597.1">
    <property type="nucleotide sequence ID" value="XM_022233905.1"/>
</dbReference>
<proteinExistence type="inferred from homology"/>
<dbReference type="KEGG" id="aplc:110978701"/>
<keyword evidence="5 6" id="KW-0111">Calcium/phospholipid-binding</keyword>
<dbReference type="PROSITE" id="PS51897">
    <property type="entry name" value="ANNEXIN_2"/>
    <property type="match status" value="4"/>
</dbReference>
<keyword evidence="3 6" id="KW-0106">Calcium</keyword>
<evidence type="ECO:0000313" key="9">
    <source>
        <dbReference type="RefSeq" id="XP_022089596.1"/>
    </source>
</evidence>
<name>A0A8B7YD61_ACAPL</name>
<dbReference type="InterPro" id="IPR018252">
    <property type="entry name" value="Annexin_repeat_CS"/>
</dbReference>